<evidence type="ECO:0000256" key="3">
    <source>
        <dbReference type="ARBA" id="ARBA00022630"/>
    </source>
</evidence>
<dbReference type="AlphaFoldDB" id="K1RF53"/>
<dbReference type="SUPFAM" id="SSF52374">
    <property type="entry name" value="Nucleotidylyl transferase"/>
    <property type="match status" value="1"/>
</dbReference>
<dbReference type="EMBL" id="AJWY01013359">
    <property type="protein sequence ID" value="EKC47337.1"/>
    <property type="molecule type" value="Genomic_DNA"/>
</dbReference>
<comment type="pathway">
    <text evidence="1">Cofactor biosynthesis; FAD biosynthesis; FAD from FMN: step 1/1.</text>
</comment>
<gene>
    <name evidence="11" type="ORF">LEA_19425</name>
</gene>
<dbReference type="InterPro" id="IPR014729">
    <property type="entry name" value="Rossmann-like_a/b/a_fold"/>
</dbReference>
<evidence type="ECO:0000256" key="8">
    <source>
        <dbReference type="ARBA" id="ARBA00022827"/>
    </source>
</evidence>
<evidence type="ECO:0000256" key="9">
    <source>
        <dbReference type="ARBA" id="ARBA00022840"/>
    </source>
</evidence>
<evidence type="ECO:0000256" key="6">
    <source>
        <dbReference type="ARBA" id="ARBA00022695"/>
    </source>
</evidence>
<reference evidence="11" key="1">
    <citation type="journal article" date="2013" name="Environ. Microbiol.">
        <title>Microbiota from the distal guts of lean and obese adolescents exhibit partial functional redundancy besides clear differences in community structure.</title>
        <authorList>
            <person name="Ferrer M."/>
            <person name="Ruiz A."/>
            <person name="Lanza F."/>
            <person name="Haange S.B."/>
            <person name="Oberbach A."/>
            <person name="Till H."/>
            <person name="Bargiela R."/>
            <person name="Campoy C."/>
            <person name="Segura M.T."/>
            <person name="Richter M."/>
            <person name="von Bergen M."/>
            <person name="Seifert J."/>
            <person name="Suarez A."/>
        </authorList>
    </citation>
    <scope>NUCLEOTIDE SEQUENCE</scope>
</reference>
<dbReference type="Gene3D" id="3.40.50.620">
    <property type="entry name" value="HUPs"/>
    <property type="match status" value="1"/>
</dbReference>
<dbReference type="GO" id="GO:0005524">
    <property type="term" value="F:ATP binding"/>
    <property type="evidence" value="ECO:0007669"/>
    <property type="project" value="UniProtKB-KW"/>
</dbReference>
<evidence type="ECO:0000256" key="2">
    <source>
        <dbReference type="ARBA" id="ARBA00012393"/>
    </source>
</evidence>
<keyword evidence="6" id="KW-0548">Nucleotidyltransferase</keyword>
<organism evidence="11">
    <name type="scientific">human gut metagenome</name>
    <dbReference type="NCBI Taxonomy" id="408170"/>
    <lineage>
        <taxon>unclassified sequences</taxon>
        <taxon>metagenomes</taxon>
        <taxon>organismal metagenomes</taxon>
    </lineage>
</organism>
<evidence type="ECO:0000256" key="7">
    <source>
        <dbReference type="ARBA" id="ARBA00022741"/>
    </source>
</evidence>
<keyword evidence="3" id="KW-0285">Flavoprotein</keyword>
<feature type="domain" description="FAD synthetase" evidence="10">
    <location>
        <begin position="12"/>
        <end position="50"/>
    </location>
</feature>
<keyword evidence="7" id="KW-0547">Nucleotide-binding</keyword>
<evidence type="ECO:0000259" key="10">
    <source>
        <dbReference type="Pfam" id="PF06574"/>
    </source>
</evidence>
<dbReference type="Pfam" id="PF06574">
    <property type="entry name" value="FAD_syn"/>
    <property type="match status" value="1"/>
</dbReference>
<protein>
    <recommendedName>
        <fullName evidence="2">FAD synthase</fullName>
        <ecNumber evidence="2">2.7.7.2</ecNumber>
    </recommendedName>
</protein>
<dbReference type="EC" id="2.7.7.2" evidence="2"/>
<keyword evidence="9" id="KW-0067">ATP-binding</keyword>
<name>K1RF53_9ZZZZ</name>
<dbReference type="InterPro" id="IPR015864">
    <property type="entry name" value="FAD_synthase"/>
</dbReference>
<accession>K1RF53</accession>
<evidence type="ECO:0000256" key="1">
    <source>
        <dbReference type="ARBA" id="ARBA00004726"/>
    </source>
</evidence>
<keyword evidence="4" id="KW-0288">FMN</keyword>
<comment type="caution">
    <text evidence="11">The sequence shown here is derived from an EMBL/GenBank/DDBJ whole genome shotgun (WGS) entry which is preliminary data.</text>
</comment>
<evidence type="ECO:0000313" key="11">
    <source>
        <dbReference type="EMBL" id="EKC47337.1"/>
    </source>
</evidence>
<dbReference type="GO" id="GO:0006747">
    <property type="term" value="P:FAD biosynthetic process"/>
    <property type="evidence" value="ECO:0007669"/>
    <property type="project" value="UniProtKB-UniPathway"/>
</dbReference>
<keyword evidence="5" id="KW-0808">Transferase</keyword>
<keyword evidence="8" id="KW-0274">FAD</keyword>
<dbReference type="GO" id="GO:0003919">
    <property type="term" value="F:FMN adenylyltransferase activity"/>
    <property type="evidence" value="ECO:0007669"/>
    <property type="project" value="UniProtKB-EC"/>
</dbReference>
<proteinExistence type="predicted"/>
<dbReference type="GO" id="GO:0009231">
    <property type="term" value="P:riboflavin biosynthetic process"/>
    <property type="evidence" value="ECO:0007669"/>
    <property type="project" value="InterPro"/>
</dbReference>
<sequence>MKYIKNTLDFHVEEPTVISLGKFDGIHRGHELLMEKLAQKKEEGLKAAILPLIFHRKKCGAYRGKGAYHERGENAYF</sequence>
<dbReference type="UniPathway" id="UPA00277">
    <property type="reaction ID" value="UER00407"/>
</dbReference>
<evidence type="ECO:0000256" key="5">
    <source>
        <dbReference type="ARBA" id="ARBA00022679"/>
    </source>
</evidence>
<evidence type="ECO:0000256" key="4">
    <source>
        <dbReference type="ARBA" id="ARBA00022643"/>
    </source>
</evidence>